<dbReference type="GO" id="GO:0003677">
    <property type="term" value="F:DNA binding"/>
    <property type="evidence" value="ECO:0007669"/>
    <property type="project" value="UniProtKB-KW"/>
</dbReference>
<dbReference type="Pfam" id="PF19054">
    <property type="entry name" value="DUF5753"/>
    <property type="match status" value="1"/>
</dbReference>
<proteinExistence type="predicted"/>
<dbReference type="InterPro" id="IPR043917">
    <property type="entry name" value="DUF5753"/>
</dbReference>
<name>A0A7U3URK3_9ACTN</name>
<keyword evidence="2" id="KW-0238">DNA-binding</keyword>
<keyword evidence="3" id="KW-1185">Reference proteome</keyword>
<accession>A0A7U3URK3</accession>
<evidence type="ECO:0000259" key="1">
    <source>
        <dbReference type="Pfam" id="PF19054"/>
    </source>
</evidence>
<reference evidence="2 3" key="2">
    <citation type="journal article" date="2011" name="J. Antibiot.">
        <title>Furaquinocins I and J: novel polyketide isoprenoid hybrid compounds from Streptomyces reveromyceticus SN-593.</title>
        <authorList>
            <person name="Panthee S."/>
            <person name="Takahashi S."/>
            <person name="Takagi H."/>
            <person name="Nogawa T."/>
            <person name="Oowada E."/>
            <person name="Uramoto M."/>
            <person name="Osada H."/>
        </authorList>
    </citation>
    <scope>NUCLEOTIDE SEQUENCE [LARGE SCALE GENOMIC DNA]</scope>
    <source>
        <strain evidence="2 3">SN-593</strain>
    </source>
</reference>
<dbReference type="AlphaFoldDB" id="A0A7U3URK3"/>
<feature type="domain" description="DUF5753" evidence="1">
    <location>
        <begin position="109"/>
        <end position="288"/>
    </location>
</feature>
<organism evidence="2 3">
    <name type="scientific">Actinacidiphila reveromycinica</name>
    <dbReference type="NCBI Taxonomy" id="659352"/>
    <lineage>
        <taxon>Bacteria</taxon>
        <taxon>Bacillati</taxon>
        <taxon>Actinomycetota</taxon>
        <taxon>Actinomycetes</taxon>
        <taxon>Kitasatosporales</taxon>
        <taxon>Streptomycetaceae</taxon>
        <taxon>Actinacidiphila</taxon>
    </lineage>
</organism>
<gene>
    <name evidence="2" type="ORF">RVR_3213</name>
</gene>
<dbReference type="Pfam" id="PF13560">
    <property type="entry name" value="HTH_31"/>
    <property type="match status" value="1"/>
</dbReference>
<dbReference type="KEGG" id="arev:RVR_3213"/>
<dbReference type="Proteomes" id="UP000595703">
    <property type="component" value="Chromosome"/>
</dbReference>
<reference evidence="2 3" key="1">
    <citation type="journal article" date="2010" name="J. Bacteriol.">
        <title>Biochemical characterization of a novel indole prenyltransferase from Streptomyces sp. SN-593.</title>
        <authorList>
            <person name="Takahashi S."/>
            <person name="Takagi H."/>
            <person name="Toyoda A."/>
            <person name="Uramoto M."/>
            <person name="Nogawa T."/>
            <person name="Ueki M."/>
            <person name="Sakaki Y."/>
            <person name="Osada H."/>
        </authorList>
    </citation>
    <scope>NUCLEOTIDE SEQUENCE [LARGE SCALE GENOMIC DNA]</scope>
    <source>
        <strain evidence="2 3">SN-593</strain>
    </source>
</reference>
<protein>
    <submittedName>
        <fullName evidence="2">Putative DNA-binding protein</fullName>
    </submittedName>
</protein>
<sequence>MAAKLGATGRRLELGLRLRSIRESIIVNGRPMTRTMAAQGTKVSEAALQRIETGAINFRNAGDLRRLLAKYGVDDEEVIESLVELNRDATNQDWVTRYRGNLLPAMKGFVGIEAEAQEIRIYQPAVVHGLLQTEAYAQAIFDLERPVEETTSEFIANNVALRMERKERVIARRPEPVRLWVILAESALRYVVGCPATMRSQYEEITRLSKLDHVTIQVLPMHSRGYRSRSDLVVIELHGGLPPMVQVDNAWGGVSTSDKPKEVARFNRKFNQMISSALPSEETPDFMQRLAREV</sequence>
<dbReference type="EMBL" id="AP018365">
    <property type="protein sequence ID" value="BBA97454.1"/>
    <property type="molecule type" value="Genomic_DNA"/>
</dbReference>
<reference evidence="2 3" key="4">
    <citation type="journal article" date="2020" name="Sci. Rep.">
        <title>beta-carboline chemical signals induce reveromycin production through a LuxR family regulator in Streptomyces sp. SN-593.</title>
        <authorList>
            <person name="Panthee S."/>
            <person name="Kito N."/>
            <person name="Hayashi T."/>
            <person name="Shimizu T."/>
            <person name="Ishikawa J."/>
            <person name="Hamamoto H."/>
            <person name="Osada H."/>
            <person name="Takahashi S."/>
        </authorList>
    </citation>
    <scope>NUCLEOTIDE SEQUENCE [LARGE SCALE GENOMIC DNA]</scope>
    <source>
        <strain evidence="2 3">SN-593</strain>
    </source>
</reference>
<reference evidence="2 3" key="3">
    <citation type="journal article" date="2011" name="Nat. Chem. Biol.">
        <title>Reveromycin A biosynthesis uses RevG and RevJ for stereospecific spiroacetal formation.</title>
        <authorList>
            <person name="Takahashi S."/>
            <person name="Toyoda A."/>
            <person name="Sekiyama Y."/>
            <person name="Takagi H."/>
            <person name="Nogawa T."/>
            <person name="Uramoto M."/>
            <person name="Suzuki R."/>
            <person name="Koshino H."/>
            <person name="Kumano T."/>
            <person name="Panthee S."/>
            <person name="Dairi T."/>
            <person name="Ishikawa J."/>
            <person name="Ikeda H."/>
            <person name="Sakaki Y."/>
            <person name="Osada H."/>
        </authorList>
    </citation>
    <scope>NUCLEOTIDE SEQUENCE [LARGE SCALE GENOMIC DNA]</scope>
    <source>
        <strain evidence="2 3">SN-593</strain>
    </source>
</reference>
<evidence type="ECO:0000313" key="2">
    <source>
        <dbReference type="EMBL" id="BBA97454.1"/>
    </source>
</evidence>
<evidence type="ECO:0000313" key="3">
    <source>
        <dbReference type="Proteomes" id="UP000595703"/>
    </source>
</evidence>
<dbReference type="RefSeq" id="WP_202233746.1">
    <property type="nucleotide sequence ID" value="NZ_AP018365.1"/>
</dbReference>